<evidence type="ECO:0000256" key="2">
    <source>
        <dbReference type="SAM" id="MobiDB-lite"/>
    </source>
</evidence>
<dbReference type="EMBL" id="CCKQ01013551">
    <property type="protein sequence ID" value="CDW85225.1"/>
    <property type="molecule type" value="Genomic_DNA"/>
</dbReference>
<proteinExistence type="predicted"/>
<reference evidence="3 4" key="1">
    <citation type="submission" date="2014-06" db="EMBL/GenBank/DDBJ databases">
        <authorList>
            <person name="Swart Estienne"/>
        </authorList>
    </citation>
    <scope>NUCLEOTIDE SEQUENCE [LARGE SCALE GENOMIC DNA]</scope>
    <source>
        <strain evidence="3 4">130c</strain>
    </source>
</reference>
<dbReference type="AlphaFoldDB" id="A0A078ARW4"/>
<name>A0A078ARW4_STYLE</name>
<feature type="compositionally biased region" description="Low complexity" evidence="2">
    <location>
        <begin position="32"/>
        <end position="52"/>
    </location>
</feature>
<keyword evidence="1" id="KW-0175">Coiled coil</keyword>
<organism evidence="3 4">
    <name type="scientific">Stylonychia lemnae</name>
    <name type="common">Ciliate</name>
    <dbReference type="NCBI Taxonomy" id="5949"/>
    <lineage>
        <taxon>Eukaryota</taxon>
        <taxon>Sar</taxon>
        <taxon>Alveolata</taxon>
        <taxon>Ciliophora</taxon>
        <taxon>Intramacronucleata</taxon>
        <taxon>Spirotrichea</taxon>
        <taxon>Stichotrichia</taxon>
        <taxon>Sporadotrichida</taxon>
        <taxon>Oxytrichidae</taxon>
        <taxon>Stylonychinae</taxon>
        <taxon>Stylonychia</taxon>
    </lineage>
</organism>
<feature type="compositionally biased region" description="Basic residues" evidence="2">
    <location>
        <begin position="205"/>
        <end position="214"/>
    </location>
</feature>
<feature type="coiled-coil region" evidence="1">
    <location>
        <begin position="113"/>
        <end position="157"/>
    </location>
</feature>
<feature type="coiled-coil region" evidence="1">
    <location>
        <begin position="503"/>
        <end position="530"/>
    </location>
</feature>
<feature type="compositionally biased region" description="Polar residues" evidence="2">
    <location>
        <begin position="59"/>
        <end position="83"/>
    </location>
</feature>
<feature type="region of interest" description="Disordered" evidence="2">
    <location>
        <begin position="205"/>
        <end position="235"/>
    </location>
</feature>
<feature type="region of interest" description="Disordered" evidence="2">
    <location>
        <begin position="27"/>
        <end position="94"/>
    </location>
</feature>
<keyword evidence="4" id="KW-1185">Reference proteome</keyword>
<sequence length="650" mass="75971">MQRNRSQPLLSTDPNLQSTKVVDSILNPLSKPPRAQQQPLQQLSKAQSQKQLDPMPNIQKYSSNQQARNDPSQSGIQNTSTMPDQSQIQAKQAQDMQAAQYQQYMQMQMKSKFDELMAEKRLLQLKLKEKQMKNEKEAREKAVLMKMEQQIEREQENGLVRALKEQQKDLKKLILNTRTKNEDKLLSENEQLLKRMNDLEQKKKNQAKKLKKIGKGNGSSSSSEDEEGKNKNQSHNSYLERMSNNSQGINNHLLRQNVSIHNQSGMQYNPMMMQQPGMNPYMTGYNYNPYGGHPMPGMMNQMPNIYGGYPPPYSAPYQYPVPNFNIQSPLNNPYAMPFPQGNPLGGPPINIDQNMNLMMNPQKIVPPLNLSPLDQQKQMMMIQHQQANQHLGKAQKDKKQTDQDDEFETPLAIKKKLRNDEIIRQMQALNSDKFNEFSASPDASLQDVSDQLKQIENIMKAESKRRIESNEIINECNSNYLDEIQIQLNQRVHQQFQILKMRVESIDQHMAKIENELDKQEIDLREVISVRQRQIDKELNMAENLLRNVKGSYRVQKERLDSEQEVMIKEIQSILKNDYLEWEQIKVTQVKYRLQKLQNFDQLSDFAEDLKEIQRLLDQEVRERQADDKEIVDWLNEICIKMYNRIHNNE</sequence>
<feature type="region of interest" description="Disordered" evidence="2">
    <location>
        <begin position="1"/>
        <end position="20"/>
    </location>
</feature>
<accession>A0A078ARW4</accession>
<feature type="compositionally biased region" description="Low complexity" evidence="2">
    <location>
        <begin position="84"/>
        <end position="94"/>
    </location>
</feature>
<evidence type="ECO:0000313" key="3">
    <source>
        <dbReference type="EMBL" id="CDW85225.1"/>
    </source>
</evidence>
<dbReference type="Proteomes" id="UP000039865">
    <property type="component" value="Unassembled WGS sequence"/>
</dbReference>
<evidence type="ECO:0000313" key="4">
    <source>
        <dbReference type="Proteomes" id="UP000039865"/>
    </source>
</evidence>
<gene>
    <name evidence="3" type="primary">Contig19074.g20223</name>
    <name evidence="3" type="ORF">STYLEM_14298</name>
</gene>
<dbReference type="OrthoDB" id="10603116at2759"/>
<protein>
    <submittedName>
        <fullName evidence="3">Uncharacterized protein</fullName>
    </submittedName>
</protein>
<evidence type="ECO:0000256" key="1">
    <source>
        <dbReference type="SAM" id="Coils"/>
    </source>
</evidence>
<dbReference type="InParanoid" id="A0A078ARW4"/>